<comment type="caution">
    <text evidence="1">The sequence shown here is derived from an EMBL/GenBank/DDBJ whole genome shotgun (WGS) entry which is preliminary data.</text>
</comment>
<evidence type="ECO:0000313" key="2">
    <source>
        <dbReference type="Proteomes" id="UP000276223"/>
    </source>
</evidence>
<dbReference type="InterPro" id="IPR036388">
    <property type="entry name" value="WH-like_DNA-bd_sf"/>
</dbReference>
<dbReference type="RefSeq" id="WP_123288717.1">
    <property type="nucleotide sequence ID" value="NZ_RJVA01000009.1"/>
</dbReference>
<reference evidence="1 2" key="1">
    <citation type="submission" date="2018-11" db="EMBL/GenBank/DDBJ databases">
        <title>Genomic Encyclopedia of Type Strains, Phase IV (KMG-IV): sequencing the most valuable type-strain genomes for metagenomic binning, comparative biology and taxonomic classification.</title>
        <authorList>
            <person name="Goeker M."/>
        </authorList>
    </citation>
    <scope>NUCLEOTIDE SEQUENCE [LARGE SCALE GENOMIC DNA]</scope>
    <source>
        <strain evidence="1 2">DSM 22027</strain>
    </source>
</reference>
<dbReference type="AlphaFoldDB" id="A0A3N1VSV4"/>
<gene>
    <name evidence="1" type="ORF">EDC27_0159</name>
</gene>
<dbReference type="GO" id="GO:0043565">
    <property type="term" value="F:sequence-specific DNA binding"/>
    <property type="evidence" value="ECO:0007669"/>
    <property type="project" value="InterPro"/>
</dbReference>
<dbReference type="Gene3D" id="1.10.10.10">
    <property type="entry name" value="Winged helix-like DNA-binding domain superfamily/Winged helix DNA-binding domain"/>
    <property type="match status" value="1"/>
</dbReference>
<dbReference type="OrthoDB" id="5513077at2"/>
<keyword evidence="2" id="KW-1185">Reference proteome</keyword>
<dbReference type="InterPro" id="IPR010921">
    <property type="entry name" value="Trp_repressor/repl_initiator"/>
</dbReference>
<protein>
    <recommendedName>
        <fullName evidence="3">Transposase</fullName>
    </recommendedName>
</protein>
<evidence type="ECO:0008006" key="3">
    <source>
        <dbReference type="Google" id="ProtNLM"/>
    </source>
</evidence>
<evidence type="ECO:0000313" key="1">
    <source>
        <dbReference type="EMBL" id="ROR02917.1"/>
    </source>
</evidence>
<proteinExistence type="predicted"/>
<dbReference type="EMBL" id="RJVA01000009">
    <property type="protein sequence ID" value="ROR02917.1"/>
    <property type="molecule type" value="Genomic_DNA"/>
</dbReference>
<dbReference type="SUPFAM" id="SSF48295">
    <property type="entry name" value="TrpR-like"/>
    <property type="match status" value="1"/>
</dbReference>
<accession>A0A3N1VSV4</accession>
<organism evidence="1 2">
    <name type="scientific">Desulfosoma caldarium</name>
    <dbReference type="NCBI Taxonomy" id="610254"/>
    <lineage>
        <taxon>Bacteria</taxon>
        <taxon>Pseudomonadati</taxon>
        <taxon>Thermodesulfobacteriota</taxon>
        <taxon>Syntrophobacteria</taxon>
        <taxon>Syntrophobacterales</taxon>
        <taxon>Syntrophobacteraceae</taxon>
        <taxon>Desulfosoma</taxon>
    </lineage>
</organism>
<name>A0A3N1VSV4_9BACT</name>
<sequence length="66" mass="7537">MEEKVVKSVPMERWTARRQRTIVPNILKGPKIIVDVAREHSVKPSEIQPWIATFIAFGTQALKVNP</sequence>
<dbReference type="Proteomes" id="UP000276223">
    <property type="component" value="Unassembled WGS sequence"/>
</dbReference>